<feature type="region of interest" description="Disordered" evidence="1">
    <location>
        <begin position="1"/>
        <end position="102"/>
    </location>
</feature>
<evidence type="ECO:0000256" key="1">
    <source>
        <dbReference type="SAM" id="MobiDB-lite"/>
    </source>
</evidence>
<dbReference type="PANTHER" id="PTHR35040:SF9">
    <property type="entry name" value="4-LIKE CELL SURFACE PROTEIN, PUTATIVE (AFU_ORTHOLOGUE AFUA_4G14080)-RELATED"/>
    <property type="match status" value="1"/>
</dbReference>
<evidence type="ECO:0000313" key="3">
    <source>
        <dbReference type="Proteomes" id="UP000641932"/>
    </source>
</evidence>
<proteinExistence type="predicted"/>
<evidence type="ECO:0008006" key="4">
    <source>
        <dbReference type="Google" id="ProtNLM"/>
    </source>
</evidence>
<gene>
    <name evidence="2" type="ORF">GCM10012280_20430</name>
</gene>
<evidence type="ECO:0000313" key="2">
    <source>
        <dbReference type="EMBL" id="GGO85802.1"/>
    </source>
</evidence>
<dbReference type="Pfam" id="PF12138">
    <property type="entry name" value="Spherulin4"/>
    <property type="match status" value="1"/>
</dbReference>
<keyword evidence="3" id="KW-1185">Reference proteome</keyword>
<dbReference type="PANTHER" id="PTHR35040">
    <property type="match status" value="1"/>
</dbReference>
<feature type="compositionally biased region" description="Low complexity" evidence="1">
    <location>
        <begin position="15"/>
        <end position="40"/>
    </location>
</feature>
<reference evidence="2" key="2">
    <citation type="submission" date="2020-09" db="EMBL/GenBank/DDBJ databases">
        <authorList>
            <person name="Sun Q."/>
            <person name="Zhou Y."/>
        </authorList>
    </citation>
    <scope>NUCLEOTIDE SEQUENCE</scope>
    <source>
        <strain evidence="2">CGMCC 4.7201</strain>
    </source>
</reference>
<comment type="caution">
    <text evidence="2">The sequence shown here is derived from an EMBL/GenBank/DDBJ whole genome shotgun (WGS) entry which is preliminary data.</text>
</comment>
<dbReference type="Proteomes" id="UP000641932">
    <property type="component" value="Unassembled WGS sequence"/>
</dbReference>
<organism evidence="2 3">
    <name type="scientific">Wenjunlia tyrosinilytica</name>
    <dbReference type="NCBI Taxonomy" id="1544741"/>
    <lineage>
        <taxon>Bacteria</taxon>
        <taxon>Bacillati</taxon>
        <taxon>Actinomycetota</taxon>
        <taxon>Actinomycetes</taxon>
        <taxon>Kitasatosporales</taxon>
        <taxon>Streptomycetaceae</taxon>
        <taxon>Wenjunlia</taxon>
    </lineage>
</organism>
<dbReference type="EMBL" id="BMMS01000007">
    <property type="protein sequence ID" value="GGO85802.1"/>
    <property type="molecule type" value="Genomic_DNA"/>
</dbReference>
<protein>
    <recommendedName>
        <fullName evidence="4">Spherulation-specific family 4</fullName>
    </recommendedName>
</protein>
<dbReference type="InterPro" id="IPR021986">
    <property type="entry name" value="Spherulin4"/>
</dbReference>
<accession>A0A917ZNI2</accession>
<feature type="compositionally biased region" description="Gly residues" evidence="1">
    <location>
        <begin position="41"/>
        <end position="84"/>
    </location>
</feature>
<reference evidence="2" key="1">
    <citation type="journal article" date="2014" name="Int. J. Syst. Evol. Microbiol.">
        <title>Complete genome sequence of Corynebacterium casei LMG S-19264T (=DSM 44701T), isolated from a smear-ripened cheese.</title>
        <authorList>
            <consortium name="US DOE Joint Genome Institute (JGI-PGF)"/>
            <person name="Walter F."/>
            <person name="Albersmeier A."/>
            <person name="Kalinowski J."/>
            <person name="Ruckert C."/>
        </authorList>
    </citation>
    <scope>NUCLEOTIDE SEQUENCE</scope>
    <source>
        <strain evidence="2">CGMCC 4.7201</strain>
    </source>
</reference>
<name>A0A917ZNI2_9ACTN</name>
<sequence>MPSLTPTPDSGGTPGRRTPGNGPPAAAGEGAAAAPGARGRSSGGPGAPGRAGGGPGAPGRAGGGPGAPESGTGGTGGTGPGTPGAGPALSRTGRRHLPVPRRAGVPLDRLGLGVLAYAHPLFAPGEWAELTRPGTPLHWVVINVHRGPGVRPDPLFLDAAARLREAGVRLLGLLDAARGGRRAGELLPEAGRYLEWYRVDGYYLDRAPLDGHALEEYRRTVARLRALTGRAHIVSGHGAYPDPGYLEAADQLVTFEGPWSRYRWAQPAAWTENHPPERFCHLVHGVPRAHMETALRLARWQGAATVHLTDRTGADPWEGLPGYWAQQVRSVRDGPPPCTG</sequence>
<dbReference type="AlphaFoldDB" id="A0A917ZNI2"/>